<feature type="transmembrane region" description="Helical" evidence="1">
    <location>
        <begin position="127"/>
        <end position="147"/>
    </location>
</feature>
<evidence type="ECO:0000256" key="1">
    <source>
        <dbReference type="SAM" id="Phobius"/>
    </source>
</evidence>
<accession>A0A397HAF2</accession>
<keyword evidence="1" id="KW-0812">Transmembrane</keyword>
<dbReference type="Proteomes" id="UP000215305">
    <property type="component" value="Unassembled WGS sequence"/>
</dbReference>
<evidence type="ECO:0000313" key="2">
    <source>
        <dbReference type="EMBL" id="RHZ60105.1"/>
    </source>
</evidence>
<dbReference type="EMBL" id="NKHU02000055">
    <property type="protein sequence ID" value="RHZ60105.1"/>
    <property type="molecule type" value="Genomic_DNA"/>
</dbReference>
<sequence length="258" mass="28258">MYPVSSTRFIDLPWDFAQGWNYVRPLELTVAGLTNNYCQVDGYEEEFWTSVLKPGAIVVFMIIALILVAAEALNEASTVGIGEREPGTDLVHFATASGASALCSSPLPSRLAEPDWSDSRPPSPESIQVSTGHYFYVLGLTFVGLFIRSYGKRLLGADTLIDANVSPFVLIALNTGLWSAWKYRGCTPRLVLILAGTRSTGMLSELRGNDWRLCRPGLGCCICPSSSREISGPLCVPPIDYLWRDRSKVGDALLFRVS</sequence>
<keyword evidence="1" id="KW-1133">Transmembrane helix</keyword>
<gene>
    <name evidence="2" type="ORF">CDV56_105770</name>
</gene>
<keyword evidence="3" id="KW-1185">Reference proteome</keyword>
<dbReference type="VEuPathDB" id="FungiDB:CDV56_105770"/>
<proteinExistence type="predicted"/>
<organism evidence="2 3">
    <name type="scientific">Aspergillus thermomutatus</name>
    <name type="common">Neosartorya pseudofischeri</name>
    <dbReference type="NCBI Taxonomy" id="41047"/>
    <lineage>
        <taxon>Eukaryota</taxon>
        <taxon>Fungi</taxon>
        <taxon>Dikarya</taxon>
        <taxon>Ascomycota</taxon>
        <taxon>Pezizomycotina</taxon>
        <taxon>Eurotiomycetes</taxon>
        <taxon>Eurotiomycetidae</taxon>
        <taxon>Eurotiales</taxon>
        <taxon>Aspergillaceae</taxon>
        <taxon>Aspergillus</taxon>
        <taxon>Aspergillus subgen. Fumigati</taxon>
    </lineage>
</organism>
<feature type="transmembrane region" description="Helical" evidence="1">
    <location>
        <begin position="51"/>
        <end position="70"/>
    </location>
</feature>
<protein>
    <submittedName>
        <fullName evidence="2">Uncharacterized protein</fullName>
    </submittedName>
</protein>
<evidence type="ECO:0000313" key="3">
    <source>
        <dbReference type="Proteomes" id="UP000215305"/>
    </source>
</evidence>
<dbReference type="AlphaFoldDB" id="A0A397HAF2"/>
<dbReference type="RefSeq" id="XP_026615959.1">
    <property type="nucleotide sequence ID" value="XM_026759389.1"/>
</dbReference>
<reference evidence="2" key="1">
    <citation type="submission" date="2018-08" db="EMBL/GenBank/DDBJ databases">
        <title>Draft genome sequence of azole-resistant Aspergillus thermomutatus (Neosartorya pseudofischeri) strain HMR AF 39, isolated from a human nasal aspirate.</title>
        <authorList>
            <person name="Parent-Michaud M."/>
            <person name="Dufresne P.J."/>
            <person name="Fournier E."/>
            <person name="Martineau C."/>
            <person name="Moreira S."/>
            <person name="Perkins V."/>
            <person name="De Repentigny L."/>
            <person name="Dufresne S.F."/>
        </authorList>
    </citation>
    <scope>NUCLEOTIDE SEQUENCE [LARGE SCALE GENOMIC DNA]</scope>
    <source>
        <strain evidence="2">HMR AF 39</strain>
    </source>
</reference>
<keyword evidence="1" id="KW-0472">Membrane</keyword>
<dbReference type="GeneID" id="38127744"/>
<name>A0A397HAF2_ASPTH</name>
<dbReference type="STRING" id="41047.A0A397HAF2"/>
<comment type="caution">
    <text evidence="2">The sequence shown here is derived from an EMBL/GenBank/DDBJ whole genome shotgun (WGS) entry which is preliminary data.</text>
</comment>